<dbReference type="InterPro" id="IPR050815">
    <property type="entry name" value="TF_fung"/>
</dbReference>
<dbReference type="GO" id="GO:0003677">
    <property type="term" value="F:DNA binding"/>
    <property type="evidence" value="ECO:0007669"/>
    <property type="project" value="InterPro"/>
</dbReference>
<keyword evidence="4" id="KW-0804">Transcription</keyword>
<dbReference type="InterPro" id="IPR001138">
    <property type="entry name" value="Zn2Cys6_DnaBD"/>
</dbReference>
<feature type="region of interest" description="Disordered" evidence="6">
    <location>
        <begin position="73"/>
        <end position="104"/>
    </location>
</feature>
<keyword evidence="2" id="KW-0479">Metal-binding</keyword>
<dbReference type="PANTHER" id="PTHR47338:SF23">
    <property type="entry name" value="ZN(II)2CYS6 TRANSCRIPTION FACTOR (EUROFUNG)"/>
    <property type="match status" value="1"/>
</dbReference>
<evidence type="ECO:0000259" key="7">
    <source>
        <dbReference type="PROSITE" id="PS50048"/>
    </source>
</evidence>
<evidence type="ECO:0000313" key="9">
    <source>
        <dbReference type="Proteomes" id="UP000720189"/>
    </source>
</evidence>
<dbReference type="Pfam" id="PF04082">
    <property type="entry name" value="Fungal_trans"/>
    <property type="match status" value="1"/>
</dbReference>
<organism evidence="8 9">
    <name type="scientific">Fusarium redolens</name>
    <dbReference type="NCBI Taxonomy" id="48865"/>
    <lineage>
        <taxon>Eukaryota</taxon>
        <taxon>Fungi</taxon>
        <taxon>Dikarya</taxon>
        <taxon>Ascomycota</taxon>
        <taxon>Pezizomycotina</taxon>
        <taxon>Sordariomycetes</taxon>
        <taxon>Hypocreomycetidae</taxon>
        <taxon>Hypocreales</taxon>
        <taxon>Nectriaceae</taxon>
        <taxon>Fusarium</taxon>
        <taxon>Fusarium redolens species complex</taxon>
    </lineage>
</organism>
<feature type="region of interest" description="Disordered" evidence="6">
    <location>
        <begin position="1"/>
        <end position="22"/>
    </location>
</feature>
<evidence type="ECO:0000256" key="2">
    <source>
        <dbReference type="ARBA" id="ARBA00022723"/>
    </source>
</evidence>
<evidence type="ECO:0000256" key="3">
    <source>
        <dbReference type="ARBA" id="ARBA00023015"/>
    </source>
</evidence>
<dbReference type="GO" id="GO:0000981">
    <property type="term" value="F:DNA-binding transcription factor activity, RNA polymerase II-specific"/>
    <property type="evidence" value="ECO:0007669"/>
    <property type="project" value="InterPro"/>
</dbReference>
<comment type="subcellular location">
    <subcellularLocation>
        <location evidence="1">Nucleus</location>
    </subcellularLocation>
</comment>
<dbReference type="InterPro" id="IPR007219">
    <property type="entry name" value="XnlR_reg_dom"/>
</dbReference>
<dbReference type="InterPro" id="IPR036864">
    <property type="entry name" value="Zn2-C6_fun-type_DNA-bd_sf"/>
</dbReference>
<dbReference type="GO" id="GO:0006351">
    <property type="term" value="P:DNA-templated transcription"/>
    <property type="evidence" value="ECO:0007669"/>
    <property type="project" value="InterPro"/>
</dbReference>
<dbReference type="RefSeq" id="XP_046041244.1">
    <property type="nucleotide sequence ID" value="XM_046194548.1"/>
</dbReference>
<dbReference type="CDD" id="cd00067">
    <property type="entry name" value="GAL4"/>
    <property type="match status" value="1"/>
</dbReference>
<name>A0A9P9FUS9_FUSRE</name>
<dbReference type="OrthoDB" id="4456959at2759"/>
<dbReference type="GeneID" id="70224502"/>
<evidence type="ECO:0000256" key="5">
    <source>
        <dbReference type="ARBA" id="ARBA00023242"/>
    </source>
</evidence>
<evidence type="ECO:0000256" key="6">
    <source>
        <dbReference type="SAM" id="MobiDB-lite"/>
    </source>
</evidence>
<evidence type="ECO:0000313" key="8">
    <source>
        <dbReference type="EMBL" id="KAH7207869.1"/>
    </source>
</evidence>
<dbReference type="CDD" id="cd12148">
    <property type="entry name" value="fungal_TF_MHR"/>
    <property type="match status" value="1"/>
</dbReference>
<keyword evidence="5" id="KW-0539">Nucleus</keyword>
<dbReference type="PANTHER" id="PTHR47338">
    <property type="entry name" value="ZN(II)2CYS6 TRANSCRIPTION FACTOR (EUROFUNG)-RELATED"/>
    <property type="match status" value="1"/>
</dbReference>
<proteinExistence type="predicted"/>
<protein>
    <recommendedName>
        <fullName evidence="7">Zn(2)-C6 fungal-type domain-containing protein</fullName>
    </recommendedName>
</protein>
<sequence>MDSSHDDSPESELPSCSGCRKRKLKCSRQRPACSNCERLGAPCVYENRRSKPGLKGGAVESLNQRLEKVEKALFGSASDEGTQDSEGTKRDLPGDRASSSSSAPLEAILSTLAGELQRLNKNIEPARKRQYEYDPYRKVNGLFKRPRRDVAEEQHQSSNEDVTQQQARQASSRSIDIIQEHLDKLIEAHFDNIQPWIPMIIMRGFHERVQKDTEQRMTIVLEAMMIASLRYVDINDKPLDNLYINSETSRLRKSVMMGAMEGLRIENLQALIMIAFTEIGNGNLEKAWPIIGSLTRTVEYMGLSVESEVHQRKTGLLSDNSSLPEPLDWMEEEERRRIFWNVFILDRISSIIKGWNPGINSADVRRRLPICGGSWFHNEPAVTPYFGDWDQPAVQNGHGTSPCYSVGSNAGGSEGPASTCRSIRASDRATGDISKIGAFAYYIQSIDSLSQISKTFLQPVVDFTNRQEVSLWLTKFKELDLRLVHWKMYLPQQWKDSGISRKIMPGVMDPSMTLANATHNTSLILLHERIAYPDSELLGLNLPSLFSAENCLNAAIETANITTKYLGGSPSARPVPPQLGICAFVSARALLVHSRYYKTALAKEFKNLMDNLTDMSNRWAGIEQTNQTKKNPNFFDQLFNSLQSQFQEFQRAAPGQIIPGSGSALGFGGSVFSSRLGSSRAFRDNHTPAMAGVPVPPTIDNLARGVHDPDQLSNNQWHVDSQSPPTISRDDLFMISQTLMNNDFLELDRIVSFEDMMAVGNMTQYYGTNS</sequence>
<dbReference type="AlphaFoldDB" id="A0A9P9FUS9"/>
<dbReference type="PROSITE" id="PS00463">
    <property type="entry name" value="ZN2_CY6_FUNGAL_1"/>
    <property type="match status" value="1"/>
</dbReference>
<dbReference type="SMART" id="SM00066">
    <property type="entry name" value="GAL4"/>
    <property type="match status" value="1"/>
</dbReference>
<accession>A0A9P9FUS9</accession>
<dbReference type="GO" id="GO:0005634">
    <property type="term" value="C:nucleus"/>
    <property type="evidence" value="ECO:0007669"/>
    <property type="project" value="UniProtKB-SubCell"/>
</dbReference>
<evidence type="ECO:0000256" key="1">
    <source>
        <dbReference type="ARBA" id="ARBA00004123"/>
    </source>
</evidence>
<comment type="caution">
    <text evidence="8">The sequence shown here is derived from an EMBL/GenBank/DDBJ whole genome shotgun (WGS) entry which is preliminary data.</text>
</comment>
<keyword evidence="9" id="KW-1185">Reference proteome</keyword>
<reference evidence="8" key="1">
    <citation type="journal article" date="2021" name="Nat. Commun.">
        <title>Genetic determinants of endophytism in the Arabidopsis root mycobiome.</title>
        <authorList>
            <person name="Mesny F."/>
            <person name="Miyauchi S."/>
            <person name="Thiergart T."/>
            <person name="Pickel B."/>
            <person name="Atanasova L."/>
            <person name="Karlsson M."/>
            <person name="Huettel B."/>
            <person name="Barry K.W."/>
            <person name="Haridas S."/>
            <person name="Chen C."/>
            <person name="Bauer D."/>
            <person name="Andreopoulos W."/>
            <person name="Pangilinan J."/>
            <person name="LaButti K."/>
            <person name="Riley R."/>
            <person name="Lipzen A."/>
            <person name="Clum A."/>
            <person name="Drula E."/>
            <person name="Henrissat B."/>
            <person name="Kohler A."/>
            <person name="Grigoriev I.V."/>
            <person name="Martin F.M."/>
            <person name="Hacquard S."/>
        </authorList>
    </citation>
    <scope>NUCLEOTIDE SEQUENCE</scope>
    <source>
        <strain evidence="8">MPI-CAGE-AT-0023</strain>
    </source>
</reference>
<dbReference type="Pfam" id="PF00172">
    <property type="entry name" value="Zn_clus"/>
    <property type="match status" value="1"/>
</dbReference>
<dbReference type="SMART" id="SM00906">
    <property type="entry name" value="Fungal_trans"/>
    <property type="match status" value="1"/>
</dbReference>
<dbReference type="GO" id="GO:0008270">
    <property type="term" value="F:zinc ion binding"/>
    <property type="evidence" value="ECO:0007669"/>
    <property type="project" value="InterPro"/>
</dbReference>
<dbReference type="EMBL" id="JAGMUX010000034">
    <property type="protein sequence ID" value="KAH7207869.1"/>
    <property type="molecule type" value="Genomic_DNA"/>
</dbReference>
<evidence type="ECO:0000256" key="4">
    <source>
        <dbReference type="ARBA" id="ARBA00023163"/>
    </source>
</evidence>
<dbReference type="Proteomes" id="UP000720189">
    <property type="component" value="Unassembled WGS sequence"/>
</dbReference>
<dbReference type="SUPFAM" id="SSF57701">
    <property type="entry name" value="Zn2/Cys6 DNA-binding domain"/>
    <property type="match status" value="1"/>
</dbReference>
<feature type="domain" description="Zn(2)-C6 fungal-type" evidence="7">
    <location>
        <begin position="15"/>
        <end position="45"/>
    </location>
</feature>
<gene>
    <name evidence="8" type="ORF">BKA55DRAFT_586357</name>
</gene>
<feature type="region of interest" description="Disordered" evidence="6">
    <location>
        <begin position="148"/>
        <end position="172"/>
    </location>
</feature>
<dbReference type="Gene3D" id="4.10.240.10">
    <property type="entry name" value="Zn(2)-C6 fungal-type DNA-binding domain"/>
    <property type="match status" value="1"/>
</dbReference>
<keyword evidence="3" id="KW-0805">Transcription regulation</keyword>
<dbReference type="PROSITE" id="PS50048">
    <property type="entry name" value="ZN2_CY6_FUNGAL_2"/>
    <property type="match status" value="1"/>
</dbReference>